<comment type="caution">
    <text evidence="1">The sequence shown here is derived from an EMBL/GenBank/DDBJ whole genome shotgun (WGS) entry which is preliminary data.</text>
</comment>
<dbReference type="GO" id="GO:0003924">
    <property type="term" value="F:GTPase activity"/>
    <property type="evidence" value="ECO:0007669"/>
    <property type="project" value="InterPro"/>
</dbReference>
<dbReference type="CDD" id="cd00882">
    <property type="entry name" value="Ras_like_GTPase"/>
    <property type="match status" value="1"/>
</dbReference>
<sequence length="218" mass="24764">MSSKAERFPRNTLRPFLVEKVREPDYVGHIGVVGPHDVGKNTLCERFGRMSGLMGEVEKKTDREWILDLSTRPCLGKRGTMLLYLHIIPFRKGAEKRNYVEILRKLNGIIFMFDITEQSTLHETVGLVADVVFDFYGSNRPPSILVGNKMDARTPSPSCVLPEDGDAASIGIHANSYFECSARGNLSCDLVLDYVLRMIIEDWKRQEYGFRFHFANSS</sequence>
<dbReference type="InterPro" id="IPR027417">
    <property type="entry name" value="P-loop_NTPase"/>
</dbReference>
<organism evidence="1 2">
    <name type="scientific">Trichonephila clavata</name>
    <name type="common">Joro spider</name>
    <name type="synonym">Nephila clavata</name>
    <dbReference type="NCBI Taxonomy" id="2740835"/>
    <lineage>
        <taxon>Eukaryota</taxon>
        <taxon>Metazoa</taxon>
        <taxon>Ecdysozoa</taxon>
        <taxon>Arthropoda</taxon>
        <taxon>Chelicerata</taxon>
        <taxon>Arachnida</taxon>
        <taxon>Araneae</taxon>
        <taxon>Araneomorphae</taxon>
        <taxon>Entelegynae</taxon>
        <taxon>Araneoidea</taxon>
        <taxon>Nephilidae</taxon>
        <taxon>Trichonephila</taxon>
    </lineage>
</organism>
<keyword evidence="2" id="KW-1185">Reference proteome</keyword>
<dbReference type="EMBL" id="BMAO01036591">
    <property type="protein sequence ID" value="GFR11843.1"/>
    <property type="molecule type" value="Genomic_DNA"/>
</dbReference>
<evidence type="ECO:0000313" key="2">
    <source>
        <dbReference type="Proteomes" id="UP000887116"/>
    </source>
</evidence>
<protein>
    <recommendedName>
        <fullName evidence="3">GTP-binding protein</fullName>
    </recommendedName>
</protein>
<dbReference type="Pfam" id="PF00071">
    <property type="entry name" value="Ras"/>
    <property type="match status" value="1"/>
</dbReference>
<dbReference type="SUPFAM" id="SSF52540">
    <property type="entry name" value="P-loop containing nucleoside triphosphate hydrolases"/>
    <property type="match status" value="1"/>
</dbReference>
<dbReference type="InterPro" id="IPR001806">
    <property type="entry name" value="Small_GTPase"/>
</dbReference>
<dbReference type="PRINTS" id="PR00449">
    <property type="entry name" value="RASTRNSFRMNG"/>
</dbReference>
<evidence type="ECO:0008006" key="3">
    <source>
        <dbReference type="Google" id="ProtNLM"/>
    </source>
</evidence>
<evidence type="ECO:0000313" key="1">
    <source>
        <dbReference type="EMBL" id="GFR11843.1"/>
    </source>
</evidence>
<dbReference type="GO" id="GO:0005525">
    <property type="term" value="F:GTP binding"/>
    <property type="evidence" value="ECO:0007669"/>
    <property type="project" value="InterPro"/>
</dbReference>
<dbReference type="OrthoDB" id="6450830at2759"/>
<accession>A0A8X6J657</accession>
<dbReference type="Gene3D" id="3.40.50.300">
    <property type="entry name" value="P-loop containing nucleotide triphosphate hydrolases"/>
    <property type="match status" value="1"/>
</dbReference>
<dbReference type="AlphaFoldDB" id="A0A8X6J657"/>
<reference evidence="1" key="1">
    <citation type="submission" date="2020-07" db="EMBL/GenBank/DDBJ databases">
        <title>Multicomponent nature underlies the extraordinary mechanical properties of spider dragline silk.</title>
        <authorList>
            <person name="Kono N."/>
            <person name="Nakamura H."/>
            <person name="Mori M."/>
            <person name="Yoshida Y."/>
            <person name="Ohtoshi R."/>
            <person name="Malay A.D."/>
            <person name="Moran D.A.P."/>
            <person name="Tomita M."/>
            <person name="Numata K."/>
            <person name="Arakawa K."/>
        </authorList>
    </citation>
    <scope>NUCLEOTIDE SEQUENCE</scope>
</reference>
<name>A0A8X6J657_TRICU</name>
<dbReference type="Proteomes" id="UP000887116">
    <property type="component" value="Unassembled WGS sequence"/>
</dbReference>
<proteinExistence type="predicted"/>
<gene>
    <name evidence="1" type="ORF">TNCT_722871</name>
</gene>